<dbReference type="GO" id="GO:0140326">
    <property type="term" value="F:ATPase-coupled intramembrane lipid transporter activity"/>
    <property type="evidence" value="ECO:0007669"/>
    <property type="project" value="TreeGrafter"/>
</dbReference>
<dbReference type="GO" id="GO:0005886">
    <property type="term" value="C:plasma membrane"/>
    <property type="evidence" value="ECO:0007669"/>
    <property type="project" value="TreeGrafter"/>
</dbReference>
<keyword evidence="2 8" id="KW-0812">Transmembrane</keyword>
<keyword evidence="4" id="KW-0067">ATP-binding</keyword>
<protein>
    <submittedName>
        <fullName evidence="9">Phospholipid-transporting ATPase VD</fullName>
    </submittedName>
</protein>
<keyword evidence="10" id="KW-1185">Reference proteome</keyword>
<evidence type="ECO:0000256" key="3">
    <source>
        <dbReference type="ARBA" id="ARBA00022741"/>
    </source>
</evidence>
<evidence type="ECO:0000256" key="5">
    <source>
        <dbReference type="ARBA" id="ARBA00022967"/>
    </source>
</evidence>
<dbReference type="InterPro" id="IPR036412">
    <property type="entry name" value="HAD-like_sf"/>
</dbReference>
<keyword evidence="3" id="KW-0547">Nucleotide-binding</keyword>
<dbReference type="GO" id="GO:0016887">
    <property type="term" value="F:ATP hydrolysis activity"/>
    <property type="evidence" value="ECO:0007669"/>
    <property type="project" value="InterPro"/>
</dbReference>
<dbReference type="SUPFAM" id="SSF56784">
    <property type="entry name" value="HAD-like"/>
    <property type="match status" value="1"/>
</dbReference>
<keyword evidence="5" id="KW-1278">Translocase</keyword>
<dbReference type="InterPro" id="IPR001757">
    <property type="entry name" value="P_typ_ATPase"/>
</dbReference>
<dbReference type="InterPro" id="IPR023299">
    <property type="entry name" value="ATPase_P-typ_cyto_dom_N"/>
</dbReference>
<dbReference type="InterPro" id="IPR023214">
    <property type="entry name" value="HAD_sf"/>
</dbReference>
<evidence type="ECO:0000256" key="2">
    <source>
        <dbReference type="ARBA" id="ARBA00022692"/>
    </source>
</evidence>
<evidence type="ECO:0000256" key="8">
    <source>
        <dbReference type="SAM" id="Phobius"/>
    </source>
</evidence>
<dbReference type="NCBIfam" id="TIGR01494">
    <property type="entry name" value="ATPase_P-type"/>
    <property type="match status" value="1"/>
</dbReference>
<accession>A0AAN8XFF2</accession>
<comment type="caution">
    <text evidence="9">The sequence shown here is derived from an EMBL/GenBank/DDBJ whole genome shotgun (WGS) entry which is preliminary data.</text>
</comment>
<dbReference type="Proteomes" id="UP001381693">
    <property type="component" value="Unassembled WGS sequence"/>
</dbReference>
<proteinExistence type="predicted"/>
<comment type="subcellular location">
    <subcellularLocation>
        <location evidence="1">Membrane</location>
        <topology evidence="1">Multi-pass membrane protein</topology>
    </subcellularLocation>
</comment>
<dbReference type="Gene3D" id="3.40.1110.10">
    <property type="entry name" value="Calcium-transporting ATPase, cytoplasmic domain N"/>
    <property type="match status" value="1"/>
</dbReference>
<feature type="non-terminal residue" evidence="9">
    <location>
        <position position="138"/>
    </location>
</feature>
<dbReference type="PROSITE" id="PS00154">
    <property type="entry name" value="ATPASE_E1_E2"/>
    <property type="match status" value="1"/>
</dbReference>
<evidence type="ECO:0000256" key="7">
    <source>
        <dbReference type="ARBA" id="ARBA00023136"/>
    </source>
</evidence>
<evidence type="ECO:0000256" key="1">
    <source>
        <dbReference type="ARBA" id="ARBA00004141"/>
    </source>
</evidence>
<dbReference type="FunFam" id="3.40.50.1000:FF:000001">
    <property type="entry name" value="Phospholipid-transporting ATPase IC"/>
    <property type="match status" value="1"/>
</dbReference>
<dbReference type="Gene3D" id="3.40.50.1000">
    <property type="entry name" value="HAD superfamily/HAD-like"/>
    <property type="match status" value="1"/>
</dbReference>
<name>A0AAN8XFF2_HALRR</name>
<feature type="non-terminal residue" evidence="9">
    <location>
        <position position="1"/>
    </location>
</feature>
<keyword evidence="6 8" id="KW-1133">Transmembrane helix</keyword>
<keyword evidence="7 8" id="KW-0472">Membrane</keyword>
<dbReference type="Gene3D" id="1.20.1110.10">
    <property type="entry name" value="Calcium-transporting ATPase, transmembrane domain"/>
    <property type="match status" value="1"/>
</dbReference>
<evidence type="ECO:0000256" key="4">
    <source>
        <dbReference type="ARBA" id="ARBA00022840"/>
    </source>
</evidence>
<dbReference type="SUPFAM" id="SSF81665">
    <property type="entry name" value="Calcium ATPase, transmembrane domain M"/>
    <property type="match status" value="1"/>
</dbReference>
<dbReference type="GO" id="GO:0045332">
    <property type="term" value="P:phospholipid translocation"/>
    <property type="evidence" value="ECO:0007669"/>
    <property type="project" value="TreeGrafter"/>
</dbReference>
<evidence type="ECO:0000313" key="9">
    <source>
        <dbReference type="EMBL" id="KAK7083322.1"/>
    </source>
</evidence>
<dbReference type="InterPro" id="IPR023298">
    <property type="entry name" value="ATPase_P-typ_TM_dom_sf"/>
</dbReference>
<gene>
    <name evidence="9" type="primary">ATP10D</name>
    <name evidence="9" type="ORF">SK128_014193</name>
</gene>
<dbReference type="PANTHER" id="PTHR24092">
    <property type="entry name" value="PROBABLE PHOSPHOLIPID-TRANSPORTING ATPASE"/>
    <property type="match status" value="1"/>
</dbReference>
<feature type="transmembrane region" description="Helical" evidence="8">
    <location>
        <begin position="32"/>
        <end position="57"/>
    </location>
</feature>
<dbReference type="EMBL" id="JAXCGZ010003520">
    <property type="protein sequence ID" value="KAK7083322.1"/>
    <property type="molecule type" value="Genomic_DNA"/>
</dbReference>
<evidence type="ECO:0000313" key="10">
    <source>
        <dbReference type="Proteomes" id="UP001381693"/>
    </source>
</evidence>
<dbReference type="AlphaFoldDB" id="A0AAN8XFF2"/>
<organism evidence="9 10">
    <name type="scientific">Halocaridina rubra</name>
    <name type="common">Hawaiian red shrimp</name>
    <dbReference type="NCBI Taxonomy" id="373956"/>
    <lineage>
        <taxon>Eukaryota</taxon>
        <taxon>Metazoa</taxon>
        <taxon>Ecdysozoa</taxon>
        <taxon>Arthropoda</taxon>
        <taxon>Crustacea</taxon>
        <taxon>Multicrustacea</taxon>
        <taxon>Malacostraca</taxon>
        <taxon>Eumalacostraca</taxon>
        <taxon>Eucarida</taxon>
        <taxon>Decapoda</taxon>
        <taxon>Pleocyemata</taxon>
        <taxon>Caridea</taxon>
        <taxon>Atyoidea</taxon>
        <taxon>Atyidae</taxon>
        <taxon>Halocaridina</taxon>
    </lineage>
</organism>
<reference evidence="9 10" key="1">
    <citation type="submission" date="2023-11" db="EMBL/GenBank/DDBJ databases">
        <title>Halocaridina rubra genome assembly.</title>
        <authorList>
            <person name="Smith C."/>
        </authorList>
    </citation>
    <scope>NUCLEOTIDE SEQUENCE [LARGE SCALE GENOMIC DNA]</scope>
    <source>
        <strain evidence="9">EP-1</strain>
        <tissue evidence="9">Whole</tissue>
    </source>
</reference>
<evidence type="ECO:0000256" key="6">
    <source>
        <dbReference type="ARBA" id="ARBA00022989"/>
    </source>
</evidence>
<sequence length="138" mass="15617">NKHGGNSTISVPFIPPESLDAPLQSIELSNKAVYVGFLSFWTFIIIYQVIIPISLYVTIEIIKLMQIYHIHNDRDFKDKKSGKTIECRALNIPEELGQVQYVFTDKTGTLTENNMVFQRCSINGVDYGHAPVIIDKSL</sequence>
<dbReference type="PANTHER" id="PTHR24092:SF218">
    <property type="entry name" value="PHOSPHOLIPID-TRANSPORTING ATPASE"/>
    <property type="match status" value="1"/>
</dbReference>
<dbReference type="InterPro" id="IPR018303">
    <property type="entry name" value="ATPase_P-typ_P_site"/>
</dbReference>
<dbReference type="GO" id="GO:0005524">
    <property type="term" value="F:ATP binding"/>
    <property type="evidence" value="ECO:0007669"/>
    <property type="project" value="UniProtKB-KW"/>
</dbReference>